<dbReference type="EMBL" id="UINC01190947">
    <property type="protein sequence ID" value="SVE05340.1"/>
    <property type="molecule type" value="Genomic_DNA"/>
</dbReference>
<proteinExistence type="predicted"/>
<reference evidence="2" key="1">
    <citation type="submission" date="2018-05" db="EMBL/GenBank/DDBJ databases">
        <authorList>
            <person name="Lanie J.A."/>
            <person name="Ng W.-L."/>
            <person name="Kazmierczak K.M."/>
            <person name="Andrzejewski T.M."/>
            <person name="Davidsen T.M."/>
            <person name="Wayne K.J."/>
            <person name="Tettelin H."/>
            <person name="Glass J.I."/>
            <person name="Rusch D."/>
            <person name="Podicherti R."/>
            <person name="Tsui H.-C.T."/>
            <person name="Winkler M.E."/>
        </authorList>
    </citation>
    <scope>NUCLEOTIDE SEQUENCE</scope>
</reference>
<accession>A0A383ACN0</accession>
<gene>
    <name evidence="2" type="ORF">METZ01_LOCUS458194</name>
</gene>
<organism evidence="2">
    <name type="scientific">marine metagenome</name>
    <dbReference type="NCBI Taxonomy" id="408172"/>
    <lineage>
        <taxon>unclassified sequences</taxon>
        <taxon>metagenomes</taxon>
        <taxon>ecological metagenomes</taxon>
    </lineage>
</organism>
<dbReference type="AlphaFoldDB" id="A0A383ACN0"/>
<keyword evidence="1" id="KW-0812">Transmembrane</keyword>
<feature type="transmembrane region" description="Helical" evidence="1">
    <location>
        <begin position="104"/>
        <end position="126"/>
    </location>
</feature>
<keyword evidence="1" id="KW-0472">Membrane</keyword>
<evidence type="ECO:0000256" key="1">
    <source>
        <dbReference type="SAM" id="Phobius"/>
    </source>
</evidence>
<sequence length="128" mass="14541">MSEEELQTVKLEVGLLKNEVEVRGRQVDALLQKLEKTTDSLIELTVQIKTLNTRQQDHLTHDNAVRDELKLLHTRIGSLHDKLIDDHSEIEKRLDALDQYKSKLMGMIIVVGSVVGMVGAWLLGFIKD</sequence>
<protein>
    <submittedName>
        <fullName evidence="2">Uncharacterized protein</fullName>
    </submittedName>
</protein>
<evidence type="ECO:0000313" key="2">
    <source>
        <dbReference type="EMBL" id="SVE05340.1"/>
    </source>
</evidence>
<keyword evidence="1" id="KW-1133">Transmembrane helix</keyword>
<name>A0A383ACN0_9ZZZZ</name>